<evidence type="ECO:0000313" key="2">
    <source>
        <dbReference type="Proteomes" id="UP001607157"/>
    </source>
</evidence>
<accession>A0ABW7I5T9</accession>
<organism evidence="1 2">
    <name type="scientific">Roseovarius aquimarinus</name>
    <dbReference type="NCBI Taxonomy" id="1229156"/>
    <lineage>
        <taxon>Bacteria</taxon>
        <taxon>Pseudomonadati</taxon>
        <taxon>Pseudomonadota</taxon>
        <taxon>Alphaproteobacteria</taxon>
        <taxon>Rhodobacterales</taxon>
        <taxon>Roseobacteraceae</taxon>
        <taxon>Roseovarius</taxon>
    </lineage>
</organism>
<gene>
    <name evidence="1" type="ORF">ACGRVM_05260</name>
</gene>
<proteinExistence type="predicted"/>
<dbReference type="EMBL" id="JBIHMM010000001">
    <property type="protein sequence ID" value="MFH0253287.1"/>
    <property type="molecule type" value="Genomic_DNA"/>
</dbReference>
<name>A0ABW7I5T9_9RHOB</name>
<dbReference type="PROSITE" id="PS51257">
    <property type="entry name" value="PROKAR_LIPOPROTEIN"/>
    <property type="match status" value="1"/>
</dbReference>
<dbReference type="Proteomes" id="UP001607157">
    <property type="component" value="Unassembled WGS sequence"/>
</dbReference>
<comment type="caution">
    <text evidence="1">The sequence shown here is derived from an EMBL/GenBank/DDBJ whole genome shotgun (WGS) entry which is preliminary data.</text>
</comment>
<dbReference type="RefSeq" id="WP_377167972.1">
    <property type="nucleotide sequence ID" value="NZ_JBHTJC010000001.1"/>
</dbReference>
<reference evidence="1 2" key="1">
    <citation type="submission" date="2024-10" db="EMBL/GenBank/DDBJ databases">
        <authorList>
            <person name="Yang X.-N."/>
        </authorList>
    </citation>
    <scope>NUCLEOTIDE SEQUENCE [LARGE SCALE GENOMIC DNA]</scope>
    <source>
        <strain evidence="1 2">CAU 1059</strain>
    </source>
</reference>
<protein>
    <recommendedName>
        <fullName evidence="3">Lipoprotein</fullName>
    </recommendedName>
</protein>
<evidence type="ECO:0000313" key="1">
    <source>
        <dbReference type="EMBL" id="MFH0253287.1"/>
    </source>
</evidence>
<keyword evidence="2" id="KW-1185">Reference proteome</keyword>
<sequence length="93" mass="9642">MRSIVWISAATLLLAAGCEEMPNSGGAMNGKPGPAPEAVAAMAAKHQDLNAVTVDPSNGCYLYRYAGPVETTMLPLRTPDGRPICQRAATPAS</sequence>
<evidence type="ECO:0008006" key="3">
    <source>
        <dbReference type="Google" id="ProtNLM"/>
    </source>
</evidence>